<dbReference type="CDD" id="cd02947">
    <property type="entry name" value="TRX_family"/>
    <property type="match status" value="1"/>
</dbReference>
<dbReference type="PROSITE" id="PS00194">
    <property type="entry name" value="THIOREDOXIN_1"/>
    <property type="match status" value="1"/>
</dbReference>
<evidence type="ECO:0000313" key="4">
    <source>
        <dbReference type="Proteomes" id="UP001497512"/>
    </source>
</evidence>
<comment type="similarity">
    <text evidence="1">Belongs to the thioredoxin family.</text>
</comment>
<dbReference type="PANTHER" id="PTHR43601:SF32">
    <property type="entry name" value="THIOREDOXIN-LIKE 2-2, CHLOROPLASTIC"/>
    <property type="match status" value="1"/>
</dbReference>
<dbReference type="Pfam" id="PF00085">
    <property type="entry name" value="Thioredoxin"/>
    <property type="match status" value="1"/>
</dbReference>
<dbReference type="SUPFAM" id="SSF52833">
    <property type="entry name" value="Thioredoxin-like"/>
    <property type="match status" value="1"/>
</dbReference>
<dbReference type="InterPro" id="IPR036249">
    <property type="entry name" value="Thioredoxin-like_sf"/>
</dbReference>
<protein>
    <recommendedName>
        <fullName evidence="2">Thioredoxin domain-containing protein</fullName>
    </recommendedName>
</protein>
<dbReference type="Gene3D" id="3.40.30.10">
    <property type="entry name" value="Glutaredoxin"/>
    <property type="match status" value="1"/>
</dbReference>
<proteinExistence type="inferred from homology"/>
<dbReference type="InterPro" id="IPR017937">
    <property type="entry name" value="Thioredoxin_CS"/>
</dbReference>
<gene>
    <name evidence="3" type="ORF">CSSPTR1EN2_LOCUS14606</name>
</gene>
<evidence type="ECO:0000259" key="2">
    <source>
        <dbReference type="PROSITE" id="PS51352"/>
    </source>
</evidence>
<accession>A0ABP0UDR5</accession>
<dbReference type="InterPro" id="IPR013766">
    <property type="entry name" value="Thioredoxin_domain"/>
</dbReference>
<dbReference type="PANTHER" id="PTHR43601">
    <property type="entry name" value="THIOREDOXIN, MITOCHONDRIAL"/>
    <property type="match status" value="1"/>
</dbReference>
<keyword evidence="4" id="KW-1185">Reference proteome</keyword>
<evidence type="ECO:0000256" key="1">
    <source>
        <dbReference type="ARBA" id="ARBA00008987"/>
    </source>
</evidence>
<name>A0ABP0UDR5_9BRYO</name>
<dbReference type="Proteomes" id="UP001497512">
    <property type="component" value="Chromosome 3"/>
</dbReference>
<dbReference type="PROSITE" id="PS51352">
    <property type="entry name" value="THIOREDOXIN_2"/>
    <property type="match status" value="1"/>
</dbReference>
<evidence type="ECO:0000313" key="3">
    <source>
        <dbReference type="EMBL" id="CAK9219537.1"/>
    </source>
</evidence>
<dbReference type="EMBL" id="OZ019895">
    <property type="protein sequence ID" value="CAK9219537.1"/>
    <property type="molecule type" value="Genomic_DNA"/>
</dbReference>
<sequence>MAMMGSATCTPISSQIVSFCPLAPSSSSPYFPSCFSPRRQLLLRSRVLVKRLTREQRQRPSSSSLQASVLQVSDSVRWWQRDGGTCFKDIHSTEEFVDALANAGDKLVIVDFYATWCGSCRALYPKLCKLAAAHKDVVFLKVNFAENKSMCKSLNIKVLPFFHFYRGAEGRIDGFSCSLSKLQKLKDAIAQHNTARCSMGPPVGVGNMFATSTNEHATAAR</sequence>
<organism evidence="3 4">
    <name type="scientific">Sphagnum troendelagicum</name>
    <dbReference type="NCBI Taxonomy" id="128251"/>
    <lineage>
        <taxon>Eukaryota</taxon>
        <taxon>Viridiplantae</taxon>
        <taxon>Streptophyta</taxon>
        <taxon>Embryophyta</taxon>
        <taxon>Bryophyta</taxon>
        <taxon>Sphagnophytina</taxon>
        <taxon>Sphagnopsida</taxon>
        <taxon>Sphagnales</taxon>
        <taxon>Sphagnaceae</taxon>
        <taxon>Sphagnum</taxon>
    </lineage>
</organism>
<reference evidence="3" key="1">
    <citation type="submission" date="2024-02" db="EMBL/GenBank/DDBJ databases">
        <authorList>
            <consortium name="ELIXIR-Norway"/>
            <consortium name="Elixir Norway"/>
        </authorList>
    </citation>
    <scope>NUCLEOTIDE SEQUENCE</scope>
</reference>
<feature type="domain" description="Thioredoxin" evidence="2">
    <location>
        <begin position="53"/>
        <end position="194"/>
    </location>
</feature>